<dbReference type="InterPro" id="IPR009057">
    <property type="entry name" value="Homeodomain-like_sf"/>
</dbReference>
<keyword evidence="3" id="KW-0539">Nucleus</keyword>
<dbReference type="InterPro" id="IPR004875">
    <property type="entry name" value="DDE_SF_endonuclease_dom"/>
</dbReference>
<evidence type="ECO:0000259" key="4">
    <source>
        <dbReference type="PROSITE" id="PS51253"/>
    </source>
</evidence>
<keyword evidence="2 5" id="KW-0238">DNA-binding</keyword>
<reference evidence="5 6" key="1">
    <citation type="journal article" date="2024" name="BMC Genomics">
        <title>De novo assembly and annotation of Popillia japonica's genome with initial clues to its potential as an invasive pest.</title>
        <authorList>
            <person name="Cucini C."/>
            <person name="Boschi S."/>
            <person name="Funari R."/>
            <person name="Cardaioli E."/>
            <person name="Iannotti N."/>
            <person name="Marturano G."/>
            <person name="Paoli F."/>
            <person name="Bruttini M."/>
            <person name="Carapelli A."/>
            <person name="Frati F."/>
            <person name="Nardi F."/>
        </authorList>
    </citation>
    <scope>NUCLEOTIDE SEQUENCE [LARGE SCALE GENOMIC DNA]</scope>
    <source>
        <strain evidence="5">DMR45628</strain>
    </source>
</reference>
<dbReference type="Pfam" id="PF03184">
    <property type="entry name" value="DDE_1"/>
    <property type="match status" value="1"/>
</dbReference>
<dbReference type="GO" id="GO:0003677">
    <property type="term" value="F:DNA binding"/>
    <property type="evidence" value="ECO:0007669"/>
    <property type="project" value="UniProtKB-KW"/>
</dbReference>
<dbReference type="InterPro" id="IPR006600">
    <property type="entry name" value="HTH_CenpB_DNA-bd_dom"/>
</dbReference>
<dbReference type="PROSITE" id="PS51253">
    <property type="entry name" value="HTH_CENPB"/>
    <property type="match status" value="1"/>
</dbReference>
<accession>A0AAW1MEY7</accession>
<dbReference type="PANTHER" id="PTHR19303:SF16">
    <property type="entry name" value="JERKY PROTEIN HOMOLOG-LIKE"/>
    <property type="match status" value="1"/>
</dbReference>
<dbReference type="SUPFAM" id="SSF46689">
    <property type="entry name" value="Homeodomain-like"/>
    <property type="match status" value="2"/>
</dbReference>
<evidence type="ECO:0000313" key="5">
    <source>
        <dbReference type="EMBL" id="KAK9744784.1"/>
    </source>
</evidence>
<evidence type="ECO:0000256" key="2">
    <source>
        <dbReference type="ARBA" id="ARBA00023125"/>
    </source>
</evidence>
<feature type="domain" description="HTH CENPB-type" evidence="4">
    <location>
        <begin position="69"/>
        <end position="141"/>
    </location>
</feature>
<dbReference type="AlphaFoldDB" id="A0AAW1MEY7"/>
<comment type="caution">
    <text evidence="5">The sequence shown here is derived from an EMBL/GenBank/DDBJ whole genome shotgun (WGS) entry which is preliminary data.</text>
</comment>
<comment type="subcellular location">
    <subcellularLocation>
        <location evidence="1">Nucleus</location>
    </subcellularLocation>
</comment>
<evidence type="ECO:0000313" key="6">
    <source>
        <dbReference type="Proteomes" id="UP001458880"/>
    </source>
</evidence>
<dbReference type="PANTHER" id="PTHR19303">
    <property type="entry name" value="TRANSPOSON"/>
    <property type="match status" value="1"/>
</dbReference>
<evidence type="ECO:0000256" key="3">
    <source>
        <dbReference type="ARBA" id="ARBA00023242"/>
    </source>
</evidence>
<evidence type="ECO:0000256" key="1">
    <source>
        <dbReference type="ARBA" id="ARBA00004123"/>
    </source>
</evidence>
<gene>
    <name evidence="5" type="ORF">QE152_g7468</name>
</gene>
<dbReference type="GO" id="GO:0005634">
    <property type="term" value="C:nucleus"/>
    <property type="evidence" value="ECO:0007669"/>
    <property type="project" value="UniProtKB-SubCell"/>
</dbReference>
<dbReference type="Gene3D" id="1.10.10.60">
    <property type="entry name" value="Homeodomain-like"/>
    <property type="match status" value="2"/>
</dbReference>
<dbReference type="EMBL" id="JASPKY010000055">
    <property type="protein sequence ID" value="KAK9744784.1"/>
    <property type="molecule type" value="Genomic_DNA"/>
</dbReference>
<keyword evidence="6" id="KW-1185">Reference proteome</keyword>
<sequence length="525" mass="60507">MSSNSKRKRVVLSLADKIKIIDYLDKGVNGSLLAQKYGIGLSTLSDIRKNSSSIMMFASDMDRKAGCQSRKTMKTAKNRDLESAVYEWFVQYRGQGQRVTGPMICEKALELNSQLKLADDFRATSGWLSNFKRRHGIKNLEIYGEKQLAAESIAGQLFKEKFKDVILNEFYDLNNVYSSEEFVLYWKALPGKCGIEEEIKESQHEQITLIMCSNAAGTHKLPLLVIGKDEVCDSPVVFRNETIMLSYNDIFIDWYDNIFVPEVKKQPYNSRKVLLLIDNDSFRLDDKETTFQRDDGGFKLLQFPTSLNTSNIQPMKQGIVTHFKQIYRKSLIETLLLKNQENIDRNLLENYQNFNLKNASFILASSWDNISESILARSWQNLTENFIKSEPYEIENKDYLSETLNMIVNIPEFKNCTLNGVSDWFDWENSCFNDGFITNADYLRLNRNVVMYEVKSTAEDDDCEITVDPVKDPSHEEAFHALEVAMNWLRNQQEGEMEQLEILQDLRDLAAKKCGILVKNDDSLC</sequence>
<dbReference type="SMART" id="SM00674">
    <property type="entry name" value="CENPB"/>
    <property type="match status" value="1"/>
</dbReference>
<dbReference type="InterPro" id="IPR007889">
    <property type="entry name" value="HTH_Psq"/>
</dbReference>
<dbReference type="Pfam" id="PF04218">
    <property type="entry name" value="CENP-B_N"/>
    <property type="match status" value="1"/>
</dbReference>
<dbReference type="Proteomes" id="UP001458880">
    <property type="component" value="Unassembled WGS sequence"/>
</dbReference>
<protein>
    <submittedName>
        <fullName evidence="5">CENP-B N-terminal DNA-binding domain</fullName>
    </submittedName>
</protein>
<proteinExistence type="predicted"/>
<dbReference type="InterPro" id="IPR050863">
    <property type="entry name" value="CenT-Element_Derived"/>
</dbReference>
<organism evidence="5 6">
    <name type="scientific">Popillia japonica</name>
    <name type="common">Japanese beetle</name>
    <dbReference type="NCBI Taxonomy" id="7064"/>
    <lineage>
        <taxon>Eukaryota</taxon>
        <taxon>Metazoa</taxon>
        <taxon>Ecdysozoa</taxon>
        <taxon>Arthropoda</taxon>
        <taxon>Hexapoda</taxon>
        <taxon>Insecta</taxon>
        <taxon>Pterygota</taxon>
        <taxon>Neoptera</taxon>
        <taxon>Endopterygota</taxon>
        <taxon>Coleoptera</taxon>
        <taxon>Polyphaga</taxon>
        <taxon>Scarabaeiformia</taxon>
        <taxon>Scarabaeidae</taxon>
        <taxon>Rutelinae</taxon>
        <taxon>Popillia</taxon>
    </lineage>
</organism>
<name>A0AAW1MEY7_POPJA</name>
<dbReference type="Pfam" id="PF03221">
    <property type="entry name" value="HTH_Tnp_Tc5"/>
    <property type="match status" value="1"/>
</dbReference>